<evidence type="ECO:0000313" key="1">
    <source>
        <dbReference type="EMBL" id="RNA19715.1"/>
    </source>
</evidence>
<name>A0A3M7R911_BRAPC</name>
<organism evidence="1 2">
    <name type="scientific">Brachionus plicatilis</name>
    <name type="common">Marine rotifer</name>
    <name type="synonym">Brachionus muelleri</name>
    <dbReference type="NCBI Taxonomy" id="10195"/>
    <lineage>
        <taxon>Eukaryota</taxon>
        <taxon>Metazoa</taxon>
        <taxon>Spiralia</taxon>
        <taxon>Gnathifera</taxon>
        <taxon>Rotifera</taxon>
        <taxon>Eurotatoria</taxon>
        <taxon>Monogononta</taxon>
        <taxon>Pseudotrocha</taxon>
        <taxon>Ploima</taxon>
        <taxon>Brachionidae</taxon>
        <taxon>Brachionus</taxon>
    </lineage>
</organism>
<dbReference type="AlphaFoldDB" id="A0A3M7R911"/>
<dbReference type="Proteomes" id="UP000276133">
    <property type="component" value="Unassembled WGS sequence"/>
</dbReference>
<sequence>MAAMVNDVSSIVDLSGMFSYAPSFFHSICGRGKPLASHLNSTLSLTLCCELSGRDVMTGFANTLRKAGGVRLTPASFLATHTYSPLSWRPALGMNKVPLSNMDGRLWVALGRLALHCDRRARLHLAAFGHVAEVVADVCDDKGGVAAGGRAVRVLASALVEARVRFVLTAQGGSEYEQVGAVYERVVEVERPAVFEPADARSWLARHPALKCDRVACVHYDAVRVKFDSWRLLSTSHLGH</sequence>
<proteinExistence type="predicted"/>
<reference evidence="1 2" key="1">
    <citation type="journal article" date="2018" name="Sci. Rep.">
        <title>Genomic signatures of local adaptation to the degree of environmental predictability in rotifers.</title>
        <authorList>
            <person name="Franch-Gras L."/>
            <person name="Hahn C."/>
            <person name="Garcia-Roger E.M."/>
            <person name="Carmona M.J."/>
            <person name="Serra M."/>
            <person name="Gomez A."/>
        </authorList>
    </citation>
    <scope>NUCLEOTIDE SEQUENCE [LARGE SCALE GENOMIC DNA]</scope>
    <source>
        <strain evidence="1">HYR1</strain>
    </source>
</reference>
<keyword evidence="2" id="KW-1185">Reference proteome</keyword>
<comment type="caution">
    <text evidence="1">The sequence shown here is derived from an EMBL/GenBank/DDBJ whole genome shotgun (WGS) entry which is preliminary data.</text>
</comment>
<accession>A0A3M7R911</accession>
<evidence type="ECO:0000313" key="2">
    <source>
        <dbReference type="Proteomes" id="UP000276133"/>
    </source>
</evidence>
<protein>
    <submittedName>
        <fullName evidence="1">Uncharacterized protein</fullName>
    </submittedName>
</protein>
<dbReference type="EMBL" id="REGN01003987">
    <property type="protein sequence ID" value="RNA19715.1"/>
    <property type="molecule type" value="Genomic_DNA"/>
</dbReference>
<gene>
    <name evidence="1" type="ORF">BpHYR1_040271</name>
</gene>